<dbReference type="InterPro" id="IPR011008">
    <property type="entry name" value="Dimeric_a/b-barrel"/>
</dbReference>
<gene>
    <name evidence="2" type="ORF">ASPSYDRAFT_93434</name>
</gene>
<dbReference type="EMBL" id="KV878594">
    <property type="protein sequence ID" value="OJJ54515.1"/>
    <property type="molecule type" value="Genomic_DNA"/>
</dbReference>
<dbReference type="OrthoDB" id="2851338at2759"/>
<name>A0A1L9T539_9EURO</name>
<dbReference type="AlphaFoldDB" id="A0A1L9T539"/>
<dbReference type="Proteomes" id="UP000184356">
    <property type="component" value="Unassembled WGS sequence"/>
</dbReference>
<evidence type="ECO:0000313" key="2">
    <source>
        <dbReference type="EMBL" id="OJJ54515.1"/>
    </source>
</evidence>
<dbReference type="GeneID" id="63768907"/>
<accession>A0A1L9T539</accession>
<proteinExistence type="predicted"/>
<organism evidence="2 3">
    <name type="scientific">Aspergillus sydowii CBS 593.65</name>
    <dbReference type="NCBI Taxonomy" id="1036612"/>
    <lineage>
        <taxon>Eukaryota</taxon>
        <taxon>Fungi</taxon>
        <taxon>Dikarya</taxon>
        <taxon>Ascomycota</taxon>
        <taxon>Pezizomycotina</taxon>
        <taxon>Eurotiomycetes</taxon>
        <taxon>Eurotiomycetidae</taxon>
        <taxon>Eurotiales</taxon>
        <taxon>Aspergillaceae</taxon>
        <taxon>Aspergillus</taxon>
        <taxon>Aspergillus subgen. Nidulantes</taxon>
    </lineage>
</organism>
<evidence type="ECO:0000313" key="3">
    <source>
        <dbReference type="Proteomes" id="UP000184356"/>
    </source>
</evidence>
<feature type="region of interest" description="Disordered" evidence="1">
    <location>
        <begin position="91"/>
        <end position="112"/>
    </location>
</feature>
<keyword evidence="3" id="KW-1185">Reference proteome</keyword>
<dbReference type="RefSeq" id="XP_040698321.1">
    <property type="nucleotide sequence ID" value="XM_040852834.1"/>
</dbReference>
<evidence type="ECO:0000256" key="1">
    <source>
        <dbReference type="SAM" id="MobiDB-lite"/>
    </source>
</evidence>
<sequence>MPTPGVLMRLSDAPSADMQAPLAGVDIEATYNLKADDNKNPSSNTIYFLRDITPLLSSPDLHDADGEAHRAIAAPHPSWILCSFINGRDKEAGDSEAQKTPHVLPTPPPLGSVLVINGSTPRPETEEDYHAWYDQEHGAKLTHVPGWRAARRYALAGVYGEAETGSFYGINLYDAENGLGGPEWQAGVTEWTLRIRSNAARPNIRRVWRVVQTL</sequence>
<dbReference type="VEuPathDB" id="FungiDB:ASPSYDRAFT_93434"/>
<reference evidence="3" key="1">
    <citation type="journal article" date="2017" name="Genome Biol.">
        <title>Comparative genomics reveals high biological diversity and specific adaptations in the industrially and medically important fungal genus Aspergillus.</title>
        <authorList>
            <person name="de Vries R.P."/>
            <person name="Riley R."/>
            <person name="Wiebenga A."/>
            <person name="Aguilar-Osorio G."/>
            <person name="Amillis S."/>
            <person name="Uchima C.A."/>
            <person name="Anderluh G."/>
            <person name="Asadollahi M."/>
            <person name="Askin M."/>
            <person name="Barry K."/>
            <person name="Battaglia E."/>
            <person name="Bayram O."/>
            <person name="Benocci T."/>
            <person name="Braus-Stromeyer S.A."/>
            <person name="Caldana C."/>
            <person name="Canovas D."/>
            <person name="Cerqueira G.C."/>
            <person name="Chen F."/>
            <person name="Chen W."/>
            <person name="Choi C."/>
            <person name="Clum A."/>
            <person name="Dos Santos R.A."/>
            <person name="Damasio A.R."/>
            <person name="Diallinas G."/>
            <person name="Emri T."/>
            <person name="Fekete E."/>
            <person name="Flipphi M."/>
            <person name="Freyberg S."/>
            <person name="Gallo A."/>
            <person name="Gournas C."/>
            <person name="Habgood R."/>
            <person name="Hainaut M."/>
            <person name="Harispe M.L."/>
            <person name="Henrissat B."/>
            <person name="Hilden K.S."/>
            <person name="Hope R."/>
            <person name="Hossain A."/>
            <person name="Karabika E."/>
            <person name="Karaffa L."/>
            <person name="Karanyi Z."/>
            <person name="Krasevec N."/>
            <person name="Kuo A."/>
            <person name="Kusch H."/>
            <person name="LaButti K."/>
            <person name="Lagendijk E.L."/>
            <person name="Lapidus A."/>
            <person name="Levasseur A."/>
            <person name="Lindquist E."/>
            <person name="Lipzen A."/>
            <person name="Logrieco A.F."/>
            <person name="MacCabe A."/>
            <person name="Maekelae M.R."/>
            <person name="Malavazi I."/>
            <person name="Melin P."/>
            <person name="Meyer V."/>
            <person name="Mielnichuk N."/>
            <person name="Miskei M."/>
            <person name="Molnar A.P."/>
            <person name="Mule G."/>
            <person name="Ngan C.Y."/>
            <person name="Orejas M."/>
            <person name="Orosz E."/>
            <person name="Ouedraogo J.P."/>
            <person name="Overkamp K.M."/>
            <person name="Park H.-S."/>
            <person name="Perrone G."/>
            <person name="Piumi F."/>
            <person name="Punt P.J."/>
            <person name="Ram A.F."/>
            <person name="Ramon A."/>
            <person name="Rauscher S."/>
            <person name="Record E."/>
            <person name="Riano-Pachon D.M."/>
            <person name="Robert V."/>
            <person name="Roehrig J."/>
            <person name="Ruller R."/>
            <person name="Salamov A."/>
            <person name="Salih N.S."/>
            <person name="Samson R.A."/>
            <person name="Sandor E."/>
            <person name="Sanguinetti M."/>
            <person name="Schuetze T."/>
            <person name="Sepcic K."/>
            <person name="Shelest E."/>
            <person name="Sherlock G."/>
            <person name="Sophianopoulou V."/>
            <person name="Squina F.M."/>
            <person name="Sun H."/>
            <person name="Susca A."/>
            <person name="Todd R.B."/>
            <person name="Tsang A."/>
            <person name="Unkles S.E."/>
            <person name="van de Wiele N."/>
            <person name="van Rossen-Uffink D."/>
            <person name="Oliveira J.V."/>
            <person name="Vesth T.C."/>
            <person name="Visser J."/>
            <person name="Yu J.-H."/>
            <person name="Zhou M."/>
            <person name="Andersen M.R."/>
            <person name="Archer D.B."/>
            <person name="Baker S.E."/>
            <person name="Benoit I."/>
            <person name="Brakhage A.A."/>
            <person name="Braus G.H."/>
            <person name="Fischer R."/>
            <person name="Frisvad J.C."/>
            <person name="Goldman G.H."/>
            <person name="Houbraken J."/>
            <person name="Oakley B."/>
            <person name="Pocsi I."/>
            <person name="Scazzocchio C."/>
            <person name="Seiboth B."/>
            <person name="vanKuyk P.A."/>
            <person name="Wortman J."/>
            <person name="Dyer P.S."/>
            <person name="Grigoriev I.V."/>
        </authorList>
    </citation>
    <scope>NUCLEOTIDE SEQUENCE [LARGE SCALE GENOMIC DNA]</scope>
    <source>
        <strain evidence="3">CBS 593.65</strain>
    </source>
</reference>
<evidence type="ECO:0008006" key="4">
    <source>
        <dbReference type="Google" id="ProtNLM"/>
    </source>
</evidence>
<protein>
    <recommendedName>
        <fullName evidence="4">EthD domain-containing protein</fullName>
    </recommendedName>
</protein>
<dbReference type="SUPFAM" id="SSF54909">
    <property type="entry name" value="Dimeric alpha+beta barrel"/>
    <property type="match status" value="1"/>
</dbReference>